<evidence type="ECO:0000259" key="1">
    <source>
        <dbReference type="Pfam" id="PF03703"/>
    </source>
</evidence>
<comment type="caution">
    <text evidence="2">The sequence shown here is derived from an EMBL/GenBank/DDBJ whole genome shotgun (WGS) entry which is preliminary data.</text>
</comment>
<dbReference type="Proteomes" id="UP000297225">
    <property type="component" value="Unassembled WGS sequence"/>
</dbReference>
<dbReference type="PANTHER" id="PTHR34473:SF2">
    <property type="entry name" value="UPF0699 TRANSMEMBRANE PROTEIN YDBT"/>
    <property type="match status" value="1"/>
</dbReference>
<dbReference type="OrthoDB" id="1049931at2"/>
<dbReference type="PANTHER" id="PTHR34473">
    <property type="entry name" value="UPF0699 TRANSMEMBRANE PROTEIN YDBS"/>
    <property type="match status" value="1"/>
</dbReference>
<sequence length="495" mass="57013">MRDFREPTRMGWEALLVLVVKSIWGYIKIMWALLFVVFINGKGKFQLVSVVALIAIAILFVGLAMVRYFTTRLWIRDGKLVCNSGLLNKKEESFPLNRIHAMRTRRNFIYQIVDMVGVVFDTVAEKKAELEFILSEEDWTNLSHLVVEEGESEVPKESRGIDEPLWSYRMNPLELLRAALVQNHLRGMVLIGSVLAYLYAQMPNSEKVIRLATDYLEANSQSIIEHTSLLVIPILLVVGYVIGLLIWWVFVWVKYWGLTLDFYPNYMVYKAGLVNKVTIQLYRDKVIALVTKANPLEKYLGLSSFTLEQAKNIEGDKGENIITIPGVSCIQELEEWLYGTEEQEILFRAHAQKVLFWYSFLPWWLASMPLLGAVIYWDIVAGALISLVVTGVLVWMGMLKQKRSSIQLVEDYIELKSGVIADKKAYIRYEDIEHVRTKLLSLLGYLSKNRHIRLFTKGNPKSIRSVKAPSSATIVDYILYRSSNTTLRNHLNYRR</sequence>
<reference evidence="2 3" key="1">
    <citation type="submission" date="2019-03" db="EMBL/GenBank/DDBJ databases">
        <title>Porphyromonas levii Isolated from the Uterus of Dairy Cows.</title>
        <authorList>
            <person name="Francis A.M."/>
        </authorList>
    </citation>
    <scope>NUCLEOTIDE SEQUENCE [LARGE SCALE GENOMIC DNA]</scope>
    <source>
        <strain evidence="2 3">AF5678</strain>
    </source>
</reference>
<dbReference type="EMBL" id="SPNC01000005">
    <property type="protein sequence ID" value="TFH97260.1"/>
    <property type="molecule type" value="Genomic_DNA"/>
</dbReference>
<protein>
    <recommendedName>
        <fullName evidence="1">YdbS-like PH domain-containing protein</fullName>
    </recommendedName>
</protein>
<dbReference type="RefSeq" id="WP_134849515.1">
    <property type="nucleotide sequence ID" value="NZ_CP197400.1"/>
</dbReference>
<gene>
    <name evidence="2" type="ORF">E4P47_00805</name>
</gene>
<organism evidence="2 3">
    <name type="scientific">Porphyromonas levii</name>
    <dbReference type="NCBI Taxonomy" id="28114"/>
    <lineage>
        <taxon>Bacteria</taxon>
        <taxon>Pseudomonadati</taxon>
        <taxon>Bacteroidota</taxon>
        <taxon>Bacteroidia</taxon>
        <taxon>Bacteroidales</taxon>
        <taxon>Porphyromonadaceae</taxon>
        <taxon>Porphyromonas</taxon>
    </lineage>
</organism>
<evidence type="ECO:0000313" key="2">
    <source>
        <dbReference type="EMBL" id="TFH97260.1"/>
    </source>
</evidence>
<proteinExistence type="predicted"/>
<dbReference type="AlphaFoldDB" id="A0A4Y8WS07"/>
<keyword evidence="3" id="KW-1185">Reference proteome</keyword>
<accession>A0A4Y8WS07</accession>
<feature type="domain" description="YdbS-like PH" evidence="1">
    <location>
        <begin position="68"/>
        <end position="133"/>
    </location>
</feature>
<evidence type="ECO:0000313" key="3">
    <source>
        <dbReference type="Proteomes" id="UP000297225"/>
    </source>
</evidence>
<name>A0A4Y8WS07_9PORP</name>
<dbReference type="InterPro" id="IPR005182">
    <property type="entry name" value="YdbS-like_PH"/>
</dbReference>
<dbReference type="Pfam" id="PF03703">
    <property type="entry name" value="bPH_2"/>
    <property type="match status" value="1"/>
</dbReference>